<dbReference type="EMBL" id="KI545865">
    <property type="protein sequence ID" value="EST07055.1"/>
    <property type="molecule type" value="Genomic_DNA"/>
</dbReference>
<name>V5EPP4_KALBG</name>
<sequence>MAQAMGAAGSAANAAAAGPVGFRSSSTRPLGGGASRLSGVATGLAGSSPSGTGDARRGYGVSAPSAQFHYQPRPTRPGAQSFPVSRDELFDDEVEEDDE</sequence>
<evidence type="ECO:0000256" key="1">
    <source>
        <dbReference type="SAM" id="MobiDB-lite"/>
    </source>
</evidence>
<organism evidence="2 3">
    <name type="scientific">Kalmanozyma brasiliensis (strain GHG001)</name>
    <name type="common">Yeast</name>
    <name type="synonym">Pseudozyma brasiliensis</name>
    <dbReference type="NCBI Taxonomy" id="1365824"/>
    <lineage>
        <taxon>Eukaryota</taxon>
        <taxon>Fungi</taxon>
        <taxon>Dikarya</taxon>
        <taxon>Basidiomycota</taxon>
        <taxon>Ustilaginomycotina</taxon>
        <taxon>Ustilaginomycetes</taxon>
        <taxon>Ustilaginales</taxon>
        <taxon>Ustilaginaceae</taxon>
        <taxon>Kalmanozyma</taxon>
    </lineage>
</organism>
<dbReference type="OrthoDB" id="70161at2759"/>
<feature type="region of interest" description="Disordered" evidence="1">
    <location>
        <begin position="1"/>
        <end position="99"/>
    </location>
</feature>
<evidence type="ECO:0000313" key="2">
    <source>
        <dbReference type="EMBL" id="EST07055.1"/>
    </source>
</evidence>
<protein>
    <submittedName>
        <fullName evidence="2">Uncharacterized protein</fullName>
    </submittedName>
</protein>
<dbReference type="GeneID" id="27419286"/>
<dbReference type="STRING" id="1365824.V5EPP4"/>
<evidence type="ECO:0000313" key="3">
    <source>
        <dbReference type="Proteomes" id="UP000019377"/>
    </source>
</evidence>
<dbReference type="HOGENOM" id="CLU_2321350_0_0_1"/>
<reference evidence="3" key="1">
    <citation type="journal article" date="2013" name="Genome Announc.">
        <title>Draft genome sequence of Pseudozyma brasiliensis sp. nov. strain GHG001, a high producer of endo-1,4-xylanase isolated from an insect pest of sugarcane.</title>
        <authorList>
            <person name="Oliveira J.V.D.C."/>
            <person name="dos Santos R.A.C."/>
            <person name="Borges T.A."/>
            <person name="Riano-Pachon D.M."/>
            <person name="Goldman G.H."/>
        </authorList>
    </citation>
    <scope>NUCLEOTIDE SEQUENCE [LARGE SCALE GENOMIC DNA]</scope>
    <source>
        <strain evidence="3">GHG001</strain>
    </source>
</reference>
<feature type="compositionally biased region" description="Low complexity" evidence="1">
    <location>
        <begin position="1"/>
        <end position="18"/>
    </location>
</feature>
<dbReference type="AlphaFoldDB" id="V5EPP4"/>
<accession>V5EPP4</accession>
<dbReference type="Proteomes" id="UP000019377">
    <property type="component" value="Unassembled WGS sequence"/>
</dbReference>
<proteinExistence type="predicted"/>
<gene>
    <name evidence="2" type="ORF">PSEUBRA_SCAF22g00077</name>
</gene>
<keyword evidence="3" id="KW-1185">Reference proteome</keyword>
<feature type="compositionally biased region" description="Acidic residues" evidence="1">
    <location>
        <begin position="89"/>
        <end position="99"/>
    </location>
</feature>